<feature type="compositionally biased region" description="Polar residues" evidence="1">
    <location>
        <begin position="930"/>
        <end position="947"/>
    </location>
</feature>
<gene>
    <name evidence="3" type="ORF">HHUSO_G6340</name>
</gene>
<dbReference type="Pfam" id="PF12733">
    <property type="entry name" value="Cadherin-like"/>
    <property type="match status" value="2"/>
</dbReference>
<name>A0ABR0ZXI1_HUSHU</name>
<dbReference type="InterPro" id="IPR011990">
    <property type="entry name" value="TPR-like_helical_dom_sf"/>
</dbReference>
<feature type="region of interest" description="Disordered" evidence="1">
    <location>
        <begin position="823"/>
        <end position="951"/>
    </location>
</feature>
<reference evidence="3 4" key="1">
    <citation type="submission" date="2021-05" db="EMBL/GenBank/DDBJ databases">
        <authorList>
            <person name="Zahm M."/>
            <person name="Klopp C."/>
            <person name="Cabau C."/>
            <person name="Kuhl H."/>
            <person name="Suciu R."/>
            <person name="Ciorpac M."/>
            <person name="Holostenco D."/>
            <person name="Gessner J."/>
            <person name="Wuertz S."/>
            <person name="Hohne C."/>
            <person name="Stock M."/>
            <person name="Gislard M."/>
            <person name="Lluch J."/>
            <person name="Milhes M."/>
            <person name="Lampietro C."/>
            <person name="Lopez Roques C."/>
            <person name="Donnadieu C."/>
            <person name="Du K."/>
            <person name="Schartl M."/>
            <person name="Guiguen Y."/>
        </authorList>
    </citation>
    <scope>NUCLEOTIDE SEQUENCE [LARGE SCALE GENOMIC DNA]</scope>
    <source>
        <strain evidence="3">Hh-F2</strain>
        <tissue evidence="3">Blood</tissue>
    </source>
</reference>
<dbReference type="EMBL" id="JAHFZB010000005">
    <property type="protein sequence ID" value="KAK6489525.1"/>
    <property type="molecule type" value="Genomic_DNA"/>
</dbReference>
<protein>
    <recommendedName>
        <fullName evidence="2">Cadherin-like beta-sandwich-like domain-containing protein</fullName>
    </recommendedName>
</protein>
<dbReference type="Gene3D" id="1.25.40.10">
    <property type="entry name" value="Tetratricopeptide repeat domain"/>
    <property type="match status" value="1"/>
</dbReference>
<organism evidence="3 4">
    <name type="scientific">Huso huso</name>
    <name type="common">Beluga</name>
    <name type="synonym">Acipenser huso</name>
    <dbReference type="NCBI Taxonomy" id="61971"/>
    <lineage>
        <taxon>Eukaryota</taxon>
        <taxon>Metazoa</taxon>
        <taxon>Chordata</taxon>
        <taxon>Craniata</taxon>
        <taxon>Vertebrata</taxon>
        <taxon>Euteleostomi</taxon>
        <taxon>Actinopterygii</taxon>
        <taxon>Chondrostei</taxon>
        <taxon>Acipenseriformes</taxon>
        <taxon>Acipenseridae</taxon>
        <taxon>Huso</taxon>
    </lineage>
</organism>
<comment type="caution">
    <text evidence="3">The sequence shown here is derived from an EMBL/GenBank/DDBJ whole genome shotgun (WGS) entry which is preliminary data.</text>
</comment>
<dbReference type="PANTHER" id="PTHR46016:SF1">
    <property type="entry name" value="RING-TYPE DOMAIN-CONTAINING PROTEIN"/>
    <property type="match status" value="1"/>
</dbReference>
<dbReference type="InterPro" id="IPR025883">
    <property type="entry name" value="Cadherin-like_domain"/>
</dbReference>
<feature type="domain" description="Cadherin-like beta-sandwich-like" evidence="2">
    <location>
        <begin position="99"/>
        <end position="186"/>
    </location>
</feature>
<accession>A0ABR0ZXI1</accession>
<dbReference type="InterPro" id="IPR013083">
    <property type="entry name" value="Znf_RING/FYVE/PHD"/>
</dbReference>
<keyword evidence="4" id="KW-1185">Reference proteome</keyword>
<feature type="compositionally biased region" description="Low complexity" evidence="1">
    <location>
        <begin position="892"/>
        <end position="905"/>
    </location>
</feature>
<proteinExistence type="predicted"/>
<dbReference type="SUPFAM" id="SSF48452">
    <property type="entry name" value="TPR-like"/>
    <property type="match status" value="1"/>
</dbReference>
<dbReference type="SUPFAM" id="SSF57850">
    <property type="entry name" value="RING/U-box"/>
    <property type="match status" value="1"/>
</dbReference>
<dbReference type="Proteomes" id="UP001369086">
    <property type="component" value="Unassembled WGS sequence"/>
</dbReference>
<evidence type="ECO:0000256" key="1">
    <source>
        <dbReference type="SAM" id="MobiDB-lite"/>
    </source>
</evidence>
<feature type="domain" description="Cadherin-like beta-sandwich-like" evidence="2">
    <location>
        <begin position="7"/>
        <end position="91"/>
    </location>
</feature>
<evidence type="ECO:0000313" key="4">
    <source>
        <dbReference type="Proteomes" id="UP001369086"/>
    </source>
</evidence>
<evidence type="ECO:0000259" key="2">
    <source>
        <dbReference type="Pfam" id="PF12733"/>
    </source>
</evidence>
<dbReference type="PANTHER" id="PTHR46016">
    <property type="entry name" value="ZINC FINGER, RING/FYVE/PHD-TYPE"/>
    <property type="match status" value="1"/>
</dbReference>
<dbReference type="Gene3D" id="3.30.40.10">
    <property type="entry name" value="Zinc/RING finger domain, C3HC4 (zinc finger)"/>
    <property type="match status" value="1"/>
</dbReference>
<feature type="compositionally biased region" description="Low complexity" evidence="1">
    <location>
        <begin position="841"/>
        <end position="866"/>
    </location>
</feature>
<dbReference type="InterPro" id="IPR051438">
    <property type="entry name" value="RNF_E3_ubiq-protein_ligase"/>
</dbReference>
<evidence type="ECO:0000313" key="3">
    <source>
        <dbReference type="EMBL" id="KAK6489525.1"/>
    </source>
</evidence>
<feature type="compositionally biased region" description="Basic and acidic residues" evidence="1">
    <location>
        <begin position="913"/>
        <end position="923"/>
    </location>
</feature>
<sequence>MDNCDLEKLSVSAGTLEPPFKASSTSYKVTVASGINKITLDVLTSDSGASYRIVTGDGSKVIDLKDGENLINIEVTAEDGTAKKYMIEVTKLSASSALLTDLKITGVLNLVPPFASNVYEYSCTAPFFLNTVILQPTLPDKNMKVCVNDSDVAEPVLLNVGDTLLNVKVSSADGTKAQVYVVVITRMQLPHLVSFNDIKDQVEFECPVSLTALYRPVSINGSDPKHTFSAPYIELLTRRSKVDPLDEQPLRKNWRNPEYDLDKRISAASVRCCYAYRGCSSVLKLTELGHHLKECPNKPPPELEVKIVTDTEWYKTDFASSNKLEFQKKHTLQIRNWEKRLQQAIGDNDIEKLCSNAEEQIQIYKQRLPKSGDIPHYDEGSSPLDALRQVAVEYASAIKLKPRDPKLHFLLGLAIEEQYYASEIYGLKKRTEEDAQELSSAKAAGREDEILAICKLHGFQGKPTLENQLQALDAEFHQLKDQGQSGRADYIQTLFIWKSKKAGKDGRAGVLDEESPLHQALLKYLDAWSLNPDNWQYNFHVGRLFLLQGKSEVAQQHLQTSLALRPASPATRFYTGFALLEQKEGPGQRAQEAVMYLQEGLEELITQQFNAASEDTERKDDLQAVNPFSLMNTQLIRGFLKLGALLKKVNFSGKIMTAEEVIHIVADLTAKALCQCPFRGAVMQQLEWGLLEAHFFLLESLVLQPKRKESWIGRRCQALSALLRLTSIPACKELLDMQEKVCQLGVIATPCNSHALYLLGVAQLDQYDNDSDSENAQNSIRDARHSFQASINLENKSAFGPPPTEISGQKWWQDWVMREKEKASVQFQQSLKPEGAPATSPAGKGVARGRGVTARGGVAPRGGTAAQRGAAVKTAAPTARGRGGAVTPAKPSDTSKSTYKTNSKTQLPGTSSEKPDSSQDKVKPAAAEASSVQESTGTPSQDESSPPINRKSHFHHLGLARALSRNEETQEEACILYQEIIAMSPDFRDTYIELADLLMKTNPLAAVDIYCKFPMKPVKEQTFEDAFITGEIVRILMKQEMYDHPKLASNMIDYGKVMGTGCIEKYITKLDEKFKTNLLKTIYAGIHNKSVDDKDLQDFFRFKCWL</sequence>